<name>A0ABW0ZQZ6_9ACTN</name>
<gene>
    <name evidence="1" type="ORF">ACFPZN_01565</name>
</gene>
<evidence type="ECO:0000313" key="2">
    <source>
        <dbReference type="Proteomes" id="UP001596074"/>
    </source>
</evidence>
<dbReference type="RefSeq" id="WP_378279333.1">
    <property type="nucleotide sequence ID" value="NZ_JBHSON010000002.1"/>
</dbReference>
<proteinExistence type="predicted"/>
<dbReference type="SUPFAM" id="SSF50998">
    <property type="entry name" value="Quinoprotein alcohol dehydrogenase-like"/>
    <property type="match status" value="1"/>
</dbReference>
<dbReference type="EMBL" id="JBHSON010000002">
    <property type="protein sequence ID" value="MFC5744294.1"/>
    <property type="molecule type" value="Genomic_DNA"/>
</dbReference>
<protein>
    <recommendedName>
        <fullName evidence="3">HEAT repeat domain-containing protein</fullName>
    </recommendedName>
</protein>
<accession>A0ABW0ZQZ6</accession>
<dbReference type="Proteomes" id="UP001596074">
    <property type="component" value="Unassembled WGS sequence"/>
</dbReference>
<reference evidence="2" key="1">
    <citation type="journal article" date="2019" name="Int. J. Syst. Evol. Microbiol.">
        <title>The Global Catalogue of Microorganisms (GCM) 10K type strain sequencing project: providing services to taxonomists for standard genome sequencing and annotation.</title>
        <authorList>
            <consortium name="The Broad Institute Genomics Platform"/>
            <consortium name="The Broad Institute Genome Sequencing Center for Infectious Disease"/>
            <person name="Wu L."/>
            <person name="Ma J."/>
        </authorList>
    </citation>
    <scope>NUCLEOTIDE SEQUENCE [LARGE SCALE GENOMIC DNA]</scope>
    <source>
        <strain evidence="2">KCTC 42087</strain>
    </source>
</reference>
<dbReference type="InterPro" id="IPR011047">
    <property type="entry name" value="Quinoprotein_ADH-like_sf"/>
</dbReference>
<sequence>MGIGQWKAERLVRRASEPGGEPQLARLARRAAARGPELALVVAVAVRKEHRAHPLRAWSRDRVVRVWARNRDPVLRAVIRKHGLLADDGRARWTAAALHDRLLDEWADGAERAMPALLTDADEDVRAGARHACEGAAEPVLGALWQSLGGVRGEGRGALVDALLRNPRTLGRATLAHAWQGWLDEPVPGLWAFLREIGREAPGSDSSTARHLSRLALGTAPPDELCRGALDDRTPEHVRQLVIRTCADRGLVPDDPVERAACLLVTGRYEEYRAADPDGALLAAAYAGGSAGLRSRMRSAVAAAGELDLVRVLVATTPPRAMSVRERGFLAGRLAAEEAWPELWRLARDLPPAEALAALRPVAGWCPPGLSREAFDRLLRMPPDRIRAALSTLDLRSPLRPALGLAVVEQCALSPDGTRLAVAGRRSPAGPSVLIEYALPEGEVVASYTSAGRAEQWRTLLHTGDAVIAIVGFPGGSLVRYAGGERACLIDPPRKEGHVRDEICAVALAPGGALVATSFRHLHVFAPPHDGARHTLSFGALGLAEVWGFAMDVEPETGLVAVGGWTPAVLDVQAGTVVARGEDIRDRAEGVAFTSRSRLVTSGISGTLTGWRLDGGALRPEVSRTYGQGGPGLASLPAHGRVWAKSGGVYADAETLRETEPPNGSRPDPRWVWSTPSGARFVVADLDRIEVHGTYRDAAARLLDRPLADAVPDDLARADALLGSGRYSGDAAELLALLRIFLDERYGADVALGPAISPGTDTDIALGQGA</sequence>
<comment type="caution">
    <text evidence="1">The sequence shown here is derived from an EMBL/GenBank/DDBJ whole genome shotgun (WGS) entry which is preliminary data.</text>
</comment>
<organism evidence="1 2">
    <name type="scientific">Actinomadura rugatobispora</name>
    <dbReference type="NCBI Taxonomy" id="1994"/>
    <lineage>
        <taxon>Bacteria</taxon>
        <taxon>Bacillati</taxon>
        <taxon>Actinomycetota</taxon>
        <taxon>Actinomycetes</taxon>
        <taxon>Streptosporangiales</taxon>
        <taxon>Thermomonosporaceae</taxon>
        <taxon>Actinomadura</taxon>
    </lineage>
</organism>
<keyword evidence="2" id="KW-1185">Reference proteome</keyword>
<evidence type="ECO:0008006" key="3">
    <source>
        <dbReference type="Google" id="ProtNLM"/>
    </source>
</evidence>
<evidence type="ECO:0000313" key="1">
    <source>
        <dbReference type="EMBL" id="MFC5744294.1"/>
    </source>
</evidence>